<keyword evidence="2" id="KW-0813">Transport</keyword>
<feature type="transmembrane region" description="Helical" evidence="8">
    <location>
        <begin position="378"/>
        <end position="397"/>
    </location>
</feature>
<dbReference type="PANTHER" id="PTHR43562:SF4">
    <property type="entry name" value="NA(+)_H(+) ANTIPORTER NHAS5"/>
    <property type="match status" value="1"/>
</dbReference>
<comment type="caution">
    <text evidence="10">The sequence shown here is derived from an EMBL/GenBank/DDBJ whole genome shotgun (WGS) entry which is preliminary data.</text>
</comment>
<proteinExistence type="predicted"/>
<reference evidence="10 11" key="1">
    <citation type="submission" date="2018-08" db="EMBL/GenBank/DDBJ databases">
        <title>Fibrisoma montanum sp. nov., isolated from Danxia mountain soil.</title>
        <authorList>
            <person name="Huang Y."/>
        </authorList>
    </citation>
    <scope>NUCLEOTIDE SEQUENCE [LARGE SCALE GENOMIC DNA]</scope>
    <source>
        <strain evidence="10 11">HYT19</strain>
    </source>
</reference>
<evidence type="ECO:0000256" key="2">
    <source>
        <dbReference type="ARBA" id="ARBA00022448"/>
    </source>
</evidence>
<dbReference type="SUPFAM" id="SSF52402">
    <property type="entry name" value="Adenine nucleotide alpha hydrolases-like"/>
    <property type="match status" value="1"/>
</dbReference>
<feature type="domain" description="Cation/H+ exchanger transmembrane" evidence="9">
    <location>
        <begin position="25"/>
        <end position="395"/>
    </location>
</feature>
<keyword evidence="11" id="KW-1185">Reference proteome</keyword>
<feature type="transmembrane region" description="Helical" evidence="8">
    <location>
        <begin position="97"/>
        <end position="118"/>
    </location>
</feature>
<feature type="transmembrane region" description="Helical" evidence="8">
    <location>
        <begin position="66"/>
        <end position="85"/>
    </location>
</feature>
<organism evidence="10 11">
    <name type="scientific">Fibrisoma montanum</name>
    <dbReference type="NCBI Taxonomy" id="2305895"/>
    <lineage>
        <taxon>Bacteria</taxon>
        <taxon>Pseudomonadati</taxon>
        <taxon>Bacteroidota</taxon>
        <taxon>Cytophagia</taxon>
        <taxon>Cytophagales</taxon>
        <taxon>Spirosomataceae</taxon>
        <taxon>Fibrisoma</taxon>
    </lineage>
</organism>
<evidence type="ECO:0000256" key="8">
    <source>
        <dbReference type="SAM" id="Phobius"/>
    </source>
</evidence>
<dbReference type="Pfam" id="PF00999">
    <property type="entry name" value="Na_H_Exchanger"/>
    <property type="match status" value="1"/>
</dbReference>
<keyword evidence="5 8" id="KW-1133">Transmembrane helix</keyword>
<name>A0A418MJL7_9BACT</name>
<evidence type="ECO:0000256" key="6">
    <source>
        <dbReference type="ARBA" id="ARBA00023065"/>
    </source>
</evidence>
<sequence>MILLTDLDFSLPLKNPVIIFSLVLFIILFAPILFNRIRIPHIIGLIISGIVIGPYGLNLLRRDSSIVLFGTVGLLYIMFMAGLEMDLEEFRKSRNRIITFGLYTFLTPMILGTLAAFYLLDYSLLTSLLLASMFASHTLLAYSIVSRYGITRNPAVTLTIGGTMITDVLALLVLATIVGMTKGDISSAFWLRLFVSFVIFAAIVLFIFPLIARWFFKKYNDNISQYIFVLALVFLGAFLAEAAGLEAVIGAFLSGLALNRFIPHSSPLMNRIDFVGNALFIPFFLIGVGMLVDIRVLFNGVSALKVAAIMIAVAVSSKYLSAWLTQKTFGLGRQERQLIFGLSNARAAATLAIVLVGYNIITGETITGEPIRLLNEDVLNGTILMILVTCTISSFAVEKASGRIALLSEEEGSVTTEISEKIMISLAYPETVTDLVNLGLMLKPPKSNASLYALHIIDDEDNQNGRAAGKKMLDLAIRHAAATDHELTPLTRFDANISNGIIYTIKEQNITDVVVGLHHEAEATDFFGPIAEQILKRVPETIYIYKTTQPLNTLQRMVVAVPPKAELEPGFGHWYDKITNLAKEAGLDMLFYAHPDTIRHLEKISQRTTNPIRKTFRKFQNWSDFLILGREIKPNDLFMIISSRKGHPSYSGHLDKLPYYLTTYFESNSFIILYPKQLETASLNVELFTILPPR</sequence>
<dbReference type="AlphaFoldDB" id="A0A418MJL7"/>
<accession>A0A418MJL7</accession>
<evidence type="ECO:0000256" key="7">
    <source>
        <dbReference type="ARBA" id="ARBA00023136"/>
    </source>
</evidence>
<feature type="transmembrane region" description="Helical" evidence="8">
    <location>
        <begin position="124"/>
        <end position="144"/>
    </location>
</feature>
<feature type="transmembrane region" description="Helical" evidence="8">
    <location>
        <begin position="17"/>
        <end position="35"/>
    </location>
</feature>
<keyword evidence="4 8" id="KW-0812">Transmembrane</keyword>
<feature type="transmembrane region" description="Helical" evidence="8">
    <location>
        <begin position="42"/>
        <end position="60"/>
    </location>
</feature>
<gene>
    <name evidence="10" type="ORF">DYU11_04475</name>
</gene>
<feature type="transmembrane region" description="Helical" evidence="8">
    <location>
        <begin position="338"/>
        <end position="358"/>
    </location>
</feature>
<evidence type="ECO:0000256" key="5">
    <source>
        <dbReference type="ARBA" id="ARBA00022989"/>
    </source>
</evidence>
<dbReference type="EMBL" id="QXED01000001">
    <property type="protein sequence ID" value="RIV27566.1"/>
    <property type="molecule type" value="Genomic_DNA"/>
</dbReference>
<protein>
    <submittedName>
        <fullName evidence="10">Cation:proton antiporter</fullName>
    </submittedName>
</protein>
<dbReference type="GO" id="GO:0015297">
    <property type="term" value="F:antiporter activity"/>
    <property type="evidence" value="ECO:0007669"/>
    <property type="project" value="UniProtKB-KW"/>
</dbReference>
<dbReference type="PANTHER" id="PTHR43562">
    <property type="entry name" value="NAPA-TYPE SODIUM/HYDROGEN ANTIPORTER"/>
    <property type="match status" value="1"/>
</dbReference>
<dbReference type="OrthoDB" id="9793589at2"/>
<feature type="transmembrane region" description="Helical" evidence="8">
    <location>
        <begin position="274"/>
        <end position="292"/>
    </location>
</feature>
<dbReference type="GO" id="GO:0016020">
    <property type="term" value="C:membrane"/>
    <property type="evidence" value="ECO:0007669"/>
    <property type="project" value="UniProtKB-SubCell"/>
</dbReference>
<dbReference type="RefSeq" id="WP_119666408.1">
    <property type="nucleotide sequence ID" value="NZ_QXED01000001.1"/>
</dbReference>
<comment type="subcellular location">
    <subcellularLocation>
        <location evidence="1">Membrane</location>
        <topology evidence="1">Multi-pass membrane protein</topology>
    </subcellularLocation>
</comment>
<keyword evidence="3" id="KW-0050">Antiport</keyword>
<dbReference type="InterPro" id="IPR038770">
    <property type="entry name" value="Na+/solute_symporter_sf"/>
</dbReference>
<keyword evidence="7 8" id="KW-0472">Membrane</keyword>
<dbReference type="InterPro" id="IPR006153">
    <property type="entry name" value="Cation/H_exchanger_TM"/>
</dbReference>
<evidence type="ECO:0000256" key="3">
    <source>
        <dbReference type="ARBA" id="ARBA00022449"/>
    </source>
</evidence>
<evidence type="ECO:0000256" key="4">
    <source>
        <dbReference type="ARBA" id="ARBA00022692"/>
    </source>
</evidence>
<evidence type="ECO:0000259" key="9">
    <source>
        <dbReference type="Pfam" id="PF00999"/>
    </source>
</evidence>
<evidence type="ECO:0000313" key="10">
    <source>
        <dbReference type="EMBL" id="RIV27566.1"/>
    </source>
</evidence>
<feature type="transmembrane region" description="Helical" evidence="8">
    <location>
        <begin position="298"/>
        <end position="317"/>
    </location>
</feature>
<keyword evidence="6" id="KW-0406">Ion transport</keyword>
<dbReference type="Gene3D" id="1.20.1530.20">
    <property type="match status" value="1"/>
</dbReference>
<evidence type="ECO:0000313" key="11">
    <source>
        <dbReference type="Proteomes" id="UP000283523"/>
    </source>
</evidence>
<feature type="transmembrane region" description="Helical" evidence="8">
    <location>
        <begin position="156"/>
        <end position="177"/>
    </location>
</feature>
<evidence type="ECO:0000256" key="1">
    <source>
        <dbReference type="ARBA" id="ARBA00004141"/>
    </source>
</evidence>
<feature type="transmembrane region" description="Helical" evidence="8">
    <location>
        <begin position="189"/>
        <end position="211"/>
    </location>
</feature>
<dbReference type="GO" id="GO:1902600">
    <property type="term" value="P:proton transmembrane transport"/>
    <property type="evidence" value="ECO:0007669"/>
    <property type="project" value="InterPro"/>
</dbReference>
<dbReference type="Proteomes" id="UP000283523">
    <property type="component" value="Unassembled WGS sequence"/>
</dbReference>
<feature type="transmembrane region" description="Helical" evidence="8">
    <location>
        <begin position="223"/>
        <end position="239"/>
    </location>
</feature>